<dbReference type="HOGENOM" id="CLU_479430_0_0_1"/>
<feature type="region of interest" description="Disordered" evidence="1">
    <location>
        <begin position="139"/>
        <end position="162"/>
    </location>
</feature>
<dbReference type="EMBL" id="GG662693">
    <property type="protein sequence ID" value="EAR96350.1"/>
    <property type="molecule type" value="Genomic_DNA"/>
</dbReference>
<reference evidence="3" key="1">
    <citation type="journal article" date="2006" name="PLoS Biol.">
        <title>Macronuclear genome sequence of the ciliate Tetrahymena thermophila, a model eukaryote.</title>
        <authorList>
            <person name="Eisen J.A."/>
            <person name="Coyne R.S."/>
            <person name="Wu M."/>
            <person name="Wu D."/>
            <person name="Thiagarajan M."/>
            <person name="Wortman J.R."/>
            <person name="Badger J.H."/>
            <person name="Ren Q."/>
            <person name="Amedeo P."/>
            <person name="Jones K.M."/>
            <person name="Tallon L.J."/>
            <person name="Delcher A.L."/>
            <person name="Salzberg S.L."/>
            <person name="Silva J.C."/>
            <person name="Haas B.J."/>
            <person name="Majoros W.H."/>
            <person name="Farzad M."/>
            <person name="Carlton J.M."/>
            <person name="Smith R.K. Jr."/>
            <person name="Garg J."/>
            <person name="Pearlman R.E."/>
            <person name="Karrer K.M."/>
            <person name="Sun L."/>
            <person name="Manning G."/>
            <person name="Elde N.C."/>
            <person name="Turkewitz A.P."/>
            <person name="Asai D.J."/>
            <person name="Wilkes D.E."/>
            <person name="Wang Y."/>
            <person name="Cai H."/>
            <person name="Collins K."/>
            <person name="Stewart B.A."/>
            <person name="Lee S.R."/>
            <person name="Wilamowska K."/>
            <person name="Weinberg Z."/>
            <person name="Ruzzo W.L."/>
            <person name="Wloga D."/>
            <person name="Gaertig J."/>
            <person name="Frankel J."/>
            <person name="Tsao C.-C."/>
            <person name="Gorovsky M.A."/>
            <person name="Keeling P.J."/>
            <person name="Waller R.F."/>
            <person name="Patron N.J."/>
            <person name="Cherry J.M."/>
            <person name="Stover N.A."/>
            <person name="Krieger C.J."/>
            <person name="del Toro C."/>
            <person name="Ryder H.F."/>
            <person name="Williamson S.C."/>
            <person name="Barbeau R.A."/>
            <person name="Hamilton E.P."/>
            <person name="Orias E."/>
        </authorList>
    </citation>
    <scope>NUCLEOTIDE SEQUENCE [LARGE SCALE GENOMIC DNA]</scope>
    <source>
        <strain evidence="3">SB210</strain>
    </source>
</reference>
<dbReference type="RefSeq" id="XP_001016595.1">
    <property type="nucleotide sequence ID" value="XM_001016595.2"/>
</dbReference>
<gene>
    <name evidence="2" type="ORF">TTHERM_00189190</name>
</gene>
<dbReference type="AlphaFoldDB" id="I7MJH5"/>
<dbReference type="Proteomes" id="UP000009168">
    <property type="component" value="Unassembled WGS sequence"/>
</dbReference>
<protein>
    <submittedName>
        <fullName evidence="2">Uncharacterized protein</fullName>
    </submittedName>
</protein>
<organism evidence="2 3">
    <name type="scientific">Tetrahymena thermophila (strain SB210)</name>
    <dbReference type="NCBI Taxonomy" id="312017"/>
    <lineage>
        <taxon>Eukaryota</taxon>
        <taxon>Sar</taxon>
        <taxon>Alveolata</taxon>
        <taxon>Ciliophora</taxon>
        <taxon>Intramacronucleata</taxon>
        <taxon>Oligohymenophorea</taxon>
        <taxon>Hymenostomatida</taxon>
        <taxon>Tetrahymenina</taxon>
        <taxon>Tetrahymenidae</taxon>
        <taxon>Tetrahymena</taxon>
    </lineage>
</organism>
<name>I7MJH5_TETTS</name>
<evidence type="ECO:0000256" key="1">
    <source>
        <dbReference type="SAM" id="MobiDB-lite"/>
    </source>
</evidence>
<sequence>MSDKIQQTLVNTPAALSGLVMEECNFNYNLQQNANNIQTQNYFNTTSSLPQNGILYSNSFNSSQLPNNIKINTLNVFGECGNNNDPNFFMNSFDQEPSSPRNDYAYIIKKEYCFCDQQEQLFQNTQNFDFFNDKPNNSFNNNLFNRHSSKNQFGNNQSNNSKNNNQGDKCLSFFFDCSPSVNPFTQGINNNIYPQDCAGQQQQQQNQLGLCQNMNNVNQNMFADIPQLMKADSIVDGIQNEIPAHFLQDISFERSQRIQQTRFAESGKSYQFDNSFNLAGFQQSQSSQNGIASQSQNQIFSLIKQNQIISNYPQQDQFQNIAEEINLQINTKKEEETQSTGNFNPKQEQYYNLNGFPYQDEQNENFNFKGIDQVSNRDCSTRSHTYFNQNQQNNIVSASNIDSTVNDDEESKSCKKVDKKKRICKKKEKSKEAQSPLAIKLETERIVEQKEDRKRGKKTLYYKGSDGKQKKFARITKSMIRPVCNAVCKYLRSYGAKVEKIDWLNQLRSFLIENSKFIPTAVDFFENHFEKYVNSSPKLIEKSEYLLFKENWIRGVSDPANFKGLKQTK</sequence>
<dbReference type="KEGG" id="tet:TTHERM_00189190"/>
<accession>I7MJH5</accession>
<dbReference type="GeneID" id="7823615"/>
<evidence type="ECO:0000313" key="3">
    <source>
        <dbReference type="Proteomes" id="UP000009168"/>
    </source>
</evidence>
<keyword evidence="3" id="KW-1185">Reference proteome</keyword>
<evidence type="ECO:0000313" key="2">
    <source>
        <dbReference type="EMBL" id="EAR96350.1"/>
    </source>
</evidence>
<proteinExistence type="predicted"/>
<dbReference type="InParanoid" id="I7MJH5"/>